<dbReference type="SUPFAM" id="SSF46626">
    <property type="entry name" value="Cytochrome c"/>
    <property type="match status" value="2"/>
</dbReference>
<dbReference type="Gene3D" id="1.10.760.10">
    <property type="entry name" value="Cytochrome c-like domain"/>
    <property type="match status" value="2"/>
</dbReference>
<accession>A0ABY4D8G9</accession>
<dbReference type="InterPro" id="IPR051395">
    <property type="entry name" value="Cytochrome_c_Peroxidase/MauG"/>
</dbReference>
<evidence type="ECO:0000256" key="2">
    <source>
        <dbReference type="ARBA" id="ARBA00022617"/>
    </source>
</evidence>
<gene>
    <name evidence="10" type="ORF">MTX78_06945</name>
</gene>
<dbReference type="RefSeq" id="WP_243801142.1">
    <property type="nucleotide sequence ID" value="NZ_CP094669.1"/>
</dbReference>
<evidence type="ECO:0000259" key="9">
    <source>
        <dbReference type="PROSITE" id="PS51007"/>
    </source>
</evidence>
<dbReference type="PROSITE" id="PS51257">
    <property type="entry name" value="PROKAR_LIPOPROTEIN"/>
    <property type="match status" value="1"/>
</dbReference>
<dbReference type="InterPro" id="IPR009056">
    <property type="entry name" value="Cyt_c-like_dom"/>
</dbReference>
<protein>
    <submittedName>
        <fullName evidence="10">Cytochrome-c peroxidase</fullName>
    </submittedName>
</protein>
<evidence type="ECO:0000256" key="3">
    <source>
        <dbReference type="ARBA" id="ARBA00022723"/>
    </source>
</evidence>
<name>A0ABY4D8G9_9BACT</name>
<keyword evidence="6" id="KW-0560">Oxidoreductase</keyword>
<keyword evidence="11" id="KW-1185">Reference proteome</keyword>
<dbReference type="InterPro" id="IPR004852">
    <property type="entry name" value="Di-haem_cyt_c_peroxidsae"/>
</dbReference>
<evidence type="ECO:0000256" key="6">
    <source>
        <dbReference type="ARBA" id="ARBA00023002"/>
    </source>
</evidence>
<dbReference type="InterPro" id="IPR036909">
    <property type="entry name" value="Cyt_c-like_dom_sf"/>
</dbReference>
<dbReference type="PROSITE" id="PS51007">
    <property type="entry name" value="CYTC"/>
    <property type="match status" value="1"/>
</dbReference>
<evidence type="ECO:0000313" key="11">
    <source>
        <dbReference type="Proteomes" id="UP000831113"/>
    </source>
</evidence>
<keyword evidence="7 8" id="KW-0408">Iron</keyword>
<comment type="subcellular location">
    <subcellularLocation>
        <location evidence="1">Periplasm</location>
    </subcellularLocation>
</comment>
<dbReference type="InterPro" id="IPR026259">
    <property type="entry name" value="MauG/Cytc_peroxidase"/>
</dbReference>
<sequence>MKTPNPPVYVWLLWSLLGLFFAGCQPGTQVVSTDEIPGISIPANFPAPVYSAEMNPPSRAGFELGRTLFYDPQLSRTGDISCSSCHQQTTAFANTGHRLSKGINDKLGVRNAPALQNLRWKKNFFWDGGPKHIETVPLAPITHPLEMGETIENVLRKLNADSSYQRQFAQVFGGTGPIDSYQFLRAMAQFTAALTSNNSRYDQYSRHEPGATLRTSELRGLAVVRQKCGNCHAGELFTDESFRNNGLDRTFPSDSGRAHITRSRQDAGRFKVPSLRNVALTAPYMHDGRFATLPDVLDHYSRGMVESASLDPQFRRHGLGPGVALSTQERQDLLAFLETLTDTTFLHDPRLAKH</sequence>
<evidence type="ECO:0000256" key="7">
    <source>
        <dbReference type="ARBA" id="ARBA00023004"/>
    </source>
</evidence>
<organism evidence="10 11">
    <name type="scientific">Hymenobacter tibetensis</name>
    <dbReference type="NCBI Taxonomy" id="497967"/>
    <lineage>
        <taxon>Bacteria</taxon>
        <taxon>Pseudomonadati</taxon>
        <taxon>Bacteroidota</taxon>
        <taxon>Cytophagia</taxon>
        <taxon>Cytophagales</taxon>
        <taxon>Hymenobacteraceae</taxon>
        <taxon>Hymenobacter</taxon>
    </lineage>
</organism>
<keyword evidence="5" id="KW-0574">Periplasm</keyword>
<dbReference type="GO" id="GO:0004601">
    <property type="term" value="F:peroxidase activity"/>
    <property type="evidence" value="ECO:0007669"/>
    <property type="project" value="UniProtKB-KW"/>
</dbReference>
<keyword evidence="4" id="KW-0732">Signal</keyword>
<dbReference type="EMBL" id="CP094669">
    <property type="protein sequence ID" value="UOG76328.1"/>
    <property type="molecule type" value="Genomic_DNA"/>
</dbReference>
<proteinExistence type="predicted"/>
<dbReference type="PANTHER" id="PTHR30600">
    <property type="entry name" value="CYTOCHROME C PEROXIDASE-RELATED"/>
    <property type="match status" value="1"/>
</dbReference>
<feature type="domain" description="Cytochrome c" evidence="9">
    <location>
        <begin position="215"/>
        <end position="341"/>
    </location>
</feature>
<dbReference type="Pfam" id="PF03150">
    <property type="entry name" value="CCP_MauG"/>
    <property type="match status" value="1"/>
</dbReference>
<evidence type="ECO:0000256" key="1">
    <source>
        <dbReference type="ARBA" id="ARBA00004418"/>
    </source>
</evidence>
<keyword evidence="10" id="KW-0575">Peroxidase</keyword>
<evidence type="ECO:0000256" key="8">
    <source>
        <dbReference type="PROSITE-ProRule" id="PRU00433"/>
    </source>
</evidence>
<evidence type="ECO:0000313" key="10">
    <source>
        <dbReference type="EMBL" id="UOG76328.1"/>
    </source>
</evidence>
<keyword evidence="2 8" id="KW-0349">Heme</keyword>
<evidence type="ECO:0000256" key="4">
    <source>
        <dbReference type="ARBA" id="ARBA00022729"/>
    </source>
</evidence>
<dbReference type="Proteomes" id="UP000831113">
    <property type="component" value="Chromosome"/>
</dbReference>
<keyword evidence="3 8" id="KW-0479">Metal-binding</keyword>
<reference evidence="10 11" key="1">
    <citation type="submission" date="2022-03" db="EMBL/GenBank/DDBJ databases">
        <title>Hymenobactersp. isolated from the air.</title>
        <authorList>
            <person name="Won M."/>
            <person name="Kwon S.-W."/>
        </authorList>
    </citation>
    <scope>NUCLEOTIDE SEQUENCE [LARGE SCALE GENOMIC DNA]</scope>
    <source>
        <strain evidence="10 11">KACC 21982</strain>
    </source>
</reference>
<evidence type="ECO:0000256" key="5">
    <source>
        <dbReference type="ARBA" id="ARBA00022764"/>
    </source>
</evidence>
<dbReference type="PIRSF" id="PIRSF000294">
    <property type="entry name" value="Cytochrome-c_peroxidase"/>
    <property type="match status" value="1"/>
</dbReference>